<sequence length="512" mass="53783">MSTIDALLQAIGLLANVTNIMALAGGVAIGVVVGAVPGMSATMAVALALPFTFALDPIVGILLLLGVYKGGIFGGSIPAILIKAPGTPASSCTVLDGYPMSQKGEAGKALQTALYTSAIADFVSNLSLIVFASWLAALAMNFGPPEYFTLMLFSLTVIAGVSGDSLLKGMISAGLGLLLATVGLDLVYGTDRFIFGETNLMSGLNFIPVLIGLFAIPEVIVYAQRSVLSDGKVMSLGKAGLKFAEFRRILKTIFKSSGIGVIMGAIPGIGGAPAAFVAYSEARRTSPNRTNFGKGEIEGVAASEAGNNGVAGATLIPLLALGIPGDVITAVILGAFMVHGLQPGPILFQTNAVLIYALFVGIMLSSIFLLIFGSIAIRMFRRIAEVPKSVLMPSVLVLCAYGSFAINNSLFDVLVMMCVGILGYFMWLTNIPAAPFLIAFILGPQVEDNFRQSMLMSQTNIEIFFRSTITWVFWGLTVLSIALAAFRGWQDRIALKREAEEAAKASEALEHK</sequence>
<accession>A0A397PDR3</accession>
<dbReference type="AlphaFoldDB" id="A0A397PDR3"/>
<keyword evidence="1" id="KW-0472">Membrane</keyword>
<feature type="transmembrane region" description="Helical" evidence="1">
    <location>
        <begin position="45"/>
        <end position="68"/>
    </location>
</feature>
<feature type="transmembrane region" description="Helical" evidence="1">
    <location>
        <begin position="258"/>
        <end position="279"/>
    </location>
</feature>
<evidence type="ECO:0000313" key="4">
    <source>
        <dbReference type="Proteomes" id="UP000266273"/>
    </source>
</evidence>
<keyword evidence="1" id="KW-1133">Transmembrane helix</keyword>
<organism evidence="3 4">
    <name type="scientific">Dichotomicrobium thermohalophilum</name>
    <dbReference type="NCBI Taxonomy" id="933063"/>
    <lineage>
        <taxon>Bacteria</taxon>
        <taxon>Pseudomonadati</taxon>
        <taxon>Pseudomonadota</taxon>
        <taxon>Alphaproteobacteria</taxon>
        <taxon>Hyphomicrobiales</taxon>
        <taxon>Hyphomicrobiaceae</taxon>
        <taxon>Dichotomicrobium</taxon>
    </lineage>
</organism>
<dbReference type="OrthoDB" id="7912266at2"/>
<keyword evidence="1" id="KW-0812">Transmembrane</keyword>
<dbReference type="PANTHER" id="PTHR35342:SF5">
    <property type="entry name" value="TRICARBOXYLIC TRANSPORT PROTEIN"/>
    <property type="match status" value="1"/>
</dbReference>
<comment type="caution">
    <text evidence="3">The sequence shown here is derived from an EMBL/GenBank/DDBJ whole genome shotgun (WGS) entry which is preliminary data.</text>
</comment>
<feature type="domain" description="DUF112" evidence="2">
    <location>
        <begin position="20"/>
        <end position="437"/>
    </location>
</feature>
<reference evidence="3 4" key="1">
    <citation type="submission" date="2018-08" db="EMBL/GenBank/DDBJ databases">
        <title>Genomic Encyclopedia of Archaeal and Bacterial Type Strains, Phase II (KMG-II): from individual species to whole genera.</title>
        <authorList>
            <person name="Goeker M."/>
        </authorList>
    </citation>
    <scope>NUCLEOTIDE SEQUENCE [LARGE SCALE GENOMIC DNA]</scope>
    <source>
        <strain evidence="3 4">DSM 5002</strain>
    </source>
</reference>
<dbReference type="EMBL" id="QXDF01000006">
    <property type="protein sequence ID" value="RIA45365.1"/>
    <property type="molecule type" value="Genomic_DNA"/>
</dbReference>
<keyword evidence="4" id="KW-1185">Reference proteome</keyword>
<feature type="transmembrane region" description="Helical" evidence="1">
    <location>
        <begin position="353"/>
        <end position="377"/>
    </location>
</feature>
<dbReference type="PANTHER" id="PTHR35342">
    <property type="entry name" value="TRICARBOXYLIC TRANSPORT PROTEIN"/>
    <property type="match status" value="1"/>
</dbReference>
<feature type="transmembrane region" description="Helical" evidence="1">
    <location>
        <begin position="463"/>
        <end position="486"/>
    </location>
</feature>
<feature type="transmembrane region" description="Helical" evidence="1">
    <location>
        <begin position="122"/>
        <end position="140"/>
    </location>
</feature>
<dbReference type="Proteomes" id="UP000266273">
    <property type="component" value="Unassembled WGS sequence"/>
</dbReference>
<feature type="transmembrane region" description="Helical" evidence="1">
    <location>
        <begin position="389"/>
        <end position="407"/>
    </location>
</feature>
<name>A0A397PDR3_9HYPH</name>
<feature type="transmembrane region" description="Helical" evidence="1">
    <location>
        <begin position="318"/>
        <end position="341"/>
    </location>
</feature>
<dbReference type="InterPro" id="IPR002823">
    <property type="entry name" value="DUF112_TM"/>
</dbReference>
<dbReference type="Pfam" id="PF01970">
    <property type="entry name" value="TctA"/>
    <property type="match status" value="1"/>
</dbReference>
<evidence type="ECO:0000313" key="3">
    <source>
        <dbReference type="EMBL" id="RIA45365.1"/>
    </source>
</evidence>
<feature type="transmembrane region" description="Helical" evidence="1">
    <location>
        <begin position="169"/>
        <end position="188"/>
    </location>
</feature>
<evidence type="ECO:0000256" key="1">
    <source>
        <dbReference type="SAM" id="Phobius"/>
    </source>
</evidence>
<feature type="transmembrane region" description="Helical" evidence="1">
    <location>
        <begin position="200"/>
        <end position="223"/>
    </location>
</feature>
<protein>
    <submittedName>
        <fullName evidence="3">Putative tricarboxylic transport membrane protein</fullName>
    </submittedName>
</protein>
<proteinExistence type="predicted"/>
<gene>
    <name evidence="3" type="ORF">BXY53_2785</name>
</gene>
<dbReference type="RefSeq" id="WP_119062614.1">
    <property type="nucleotide sequence ID" value="NZ_QXDF01000006.1"/>
</dbReference>
<feature type="transmembrane region" description="Helical" evidence="1">
    <location>
        <begin position="6"/>
        <end position="33"/>
    </location>
</feature>
<evidence type="ECO:0000259" key="2">
    <source>
        <dbReference type="Pfam" id="PF01970"/>
    </source>
</evidence>
<feature type="transmembrane region" description="Helical" evidence="1">
    <location>
        <begin position="413"/>
        <end position="442"/>
    </location>
</feature>